<reference evidence="1" key="1">
    <citation type="submission" date="2021-05" db="EMBL/GenBank/DDBJ databases">
        <title>Diversity, taxonomy and evolution of archaeal viruses of the class Caudoviricetes.</title>
        <authorList>
            <person name="Liu Y."/>
            <person name="Demina T.A."/>
            <person name="Roux S."/>
            <person name="Aiewsakun P."/>
            <person name="Kazlauskas D."/>
            <person name="Simmonds P."/>
            <person name="Prangishvili D."/>
            <person name="Oksanen H.M."/>
            <person name="Krupovic M."/>
        </authorList>
    </citation>
    <scope>NUCLEOTIDE SEQUENCE</scope>
    <source>
        <strain evidence="1">HATV-2/44</strain>
    </source>
</reference>
<proteinExistence type="predicted"/>
<evidence type="ECO:0000313" key="2">
    <source>
        <dbReference type="Proteomes" id="UP000827814"/>
    </source>
</evidence>
<organism evidence="1 2">
    <name type="scientific">Haloarcula tailed virus 2</name>
    <dbReference type="NCBI Taxonomy" id="2877989"/>
    <lineage>
        <taxon>Viruses</taxon>
        <taxon>Duplodnaviria</taxon>
        <taxon>Heunggongvirae</taxon>
        <taxon>Uroviricota</taxon>
        <taxon>Caudoviricetes</taxon>
        <taxon>Thumleimavirales</taxon>
        <taxon>Soleiviridae</taxon>
        <taxon>Eilatmyovirus</taxon>
        <taxon>Eilatmyovirus salis</taxon>
        <taxon>Eilatmyovirus HATV2</taxon>
    </lineage>
</organism>
<protein>
    <submittedName>
        <fullName evidence="1">Uncharacterized protein</fullName>
    </submittedName>
</protein>
<sequence length="403" mass="43306">MTLYDLSGFEGFTNGQDIDVEIPEWGEHAGRGAPDVEALSVLGRQGASFEFGNYVAVQSNTDGSVTNQTATFDQYPFADCTIRWSFYSELGRYCDFAWAIPTSSTGFNGDNCYRVRAGTEQFEPFLRKTVNGSSSSLVAFNKLLQRDTYYDFAVEFEETGTEINLNLQVWEYNSSTNSWDDFGSISYTDTDLTHAGNGGIGFAIGHEPSNEARVDNIRFHDQLGQTAAPDFIPTEFQSSVNEGVSVTAQATTNINEDGLANESASISTAATTGVSSTARTFEQVGVGGTSSVDVTASGRAQEQLGVDINTDFFLSASGHAVEQIAVSLISDTLITDKSKAVEQFSIPASASVSVNDVIGVAVDRLITVVGKVDSSISVSGRVNDIRNADGLWNKLRTVSGKRK</sequence>
<gene>
    <name evidence="1" type="ORF">HATV-2_gp7</name>
</gene>
<dbReference type="Proteomes" id="UP000827814">
    <property type="component" value="Segment"/>
</dbReference>
<name>A0AAE8Y1L1_9CAUD</name>
<dbReference type="EMBL" id="MZ334525">
    <property type="protein sequence ID" value="UBF23158.1"/>
    <property type="molecule type" value="Genomic_DNA"/>
</dbReference>
<evidence type="ECO:0000313" key="1">
    <source>
        <dbReference type="EMBL" id="UBF23158.1"/>
    </source>
</evidence>
<keyword evidence="2" id="KW-1185">Reference proteome</keyword>
<accession>A0AAE8Y1L1</accession>